<dbReference type="SMART" id="SM00382">
    <property type="entry name" value="AAA"/>
    <property type="match status" value="1"/>
</dbReference>
<evidence type="ECO:0000256" key="6">
    <source>
        <dbReference type="ARBA" id="ARBA00022741"/>
    </source>
</evidence>
<dbReference type="FunFam" id="3.40.50.300:FF:000020">
    <property type="entry name" value="Amino acid ABC transporter ATP-binding component"/>
    <property type="match status" value="1"/>
</dbReference>
<dbReference type="GO" id="GO:0016887">
    <property type="term" value="F:ATP hydrolysis activity"/>
    <property type="evidence" value="ECO:0007669"/>
    <property type="project" value="InterPro"/>
</dbReference>
<keyword evidence="12" id="KW-1185">Reference proteome</keyword>
<dbReference type="CDD" id="cd03262">
    <property type="entry name" value="ABC_HisP_GlnQ"/>
    <property type="match status" value="1"/>
</dbReference>
<dbReference type="PANTHER" id="PTHR43166:SF9">
    <property type="entry name" value="GLUTAMATE_ASPARTATE IMPORT ATP-BINDING PROTEIN GLTL"/>
    <property type="match status" value="1"/>
</dbReference>
<keyword evidence="7 11" id="KW-0067">ATP-binding</keyword>
<evidence type="ECO:0000256" key="4">
    <source>
        <dbReference type="ARBA" id="ARBA00022475"/>
    </source>
</evidence>
<dbReference type="PROSITE" id="PS00211">
    <property type="entry name" value="ABC_TRANSPORTER_1"/>
    <property type="match status" value="1"/>
</dbReference>
<dbReference type="OrthoDB" id="6867103at2"/>
<keyword evidence="5" id="KW-0997">Cell inner membrane</keyword>
<dbReference type="InterPro" id="IPR003439">
    <property type="entry name" value="ABC_transporter-like_ATP-bd"/>
</dbReference>
<dbReference type="InterPro" id="IPR003593">
    <property type="entry name" value="AAA+_ATPase"/>
</dbReference>
<dbReference type="GO" id="GO:0015424">
    <property type="term" value="F:ABC-type amino acid transporter activity"/>
    <property type="evidence" value="ECO:0007669"/>
    <property type="project" value="InterPro"/>
</dbReference>
<comment type="similarity">
    <text evidence="2">Belongs to the ABC transporter superfamily.</text>
</comment>
<protein>
    <submittedName>
        <fullName evidence="11">Polar amino acid transport system ATP-binding protein</fullName>
    </submittedName>
</protein>
<dbReference type="PIRSF" id="PIRSF039085">
    <property type="entry name" value="ABC_ATPase_HisP"/>
    <property type="match status" value="1"/>
</dbReference>
<evidence type="ECO:0000313" key="12">
    <source>
        <dbReference type="Proteomes" id="UP000183487"/>
    </source>
</evidence>
<dbReference type="InterPro" id="IPR050086">
    <property type="entry name" value="MetN_ABC_transporter-like"/>
</dbReference>
<dbReference type="Gene3D" id="3.40.50.300">
    <property type="entry name" value="P-loop containing nucleotide triphosphate hydrolases"/>
    <property type="match status" value="1"/>
</dbReference>
<evidence type="ECO:0000256" key="2">
    <source>
        <dbReference type="ARBA" id="ARBA00005417"/>
    </source>
</evidence>
<dbReference type="Pfam" id="PF00005">
    <property type="entry name" value="ABC_tran"/>
    <property type="match status" value="1"/>
</dbReference>
<dbReference type="GO" id="GO:0005886">
    <property type="term" value="C:plasma membrane"/>
    <property type="evidence" value="ECO:0007669"/>
    <property type="project" value="UniProtKB-SubCell"/>
</dbReference>
<name>A0A1H1IPE8_9BURK</name>
<organism evidence="11 12">
    <name type="scientific">Paraburkholderia fungorum</name>
    <dbReference type="NCBI Taxonomy" id="134537"/>
    <lineage>
        <taxon>Bacteria</taxon>
        <taxon>Pseudomonadati</taxon>
        <taxon>Pseudomonadota</taxon>
        <taxon>Betaproteobacteria</taxon>
        <taxon>Burkholderiales</taxon>
        <taxon>Burkholderiaceae</taxon>
        <taxon>Paraburkholderia</taxon>
    </lineage>
</organism>
<evidence type="ECO:0000313" key="11">
    <source>
        <dbReference type="EMBL" id="SDR39611.1"/>
    </source>
</evidence>
<keyword evidence="6" id="KW-0547">Nucleotide-binding</keyword>
<gene>
    <name evidence="11" type="ORF">SAMN05443245_5465</name>
</gene>
<comment type="subcellular location">
    <subcellularLocation>
        <location evidence="1">Cell membrane</location>
        <topology evidence="1">Peripheral membrane protein</topology>
    </subcellularLocation>
</comment>
<evidence type="ECO:0000259" key="10">
    <source>
        <dbReference type="PROSITE" id="PS50893"/>
    </source>
</evidence>
<dbReference type="GO" id="GO:0005524">
    <property type="term" value="F:ATP binding"/>
    <property type="evidence" value="ECO:0007669"/>
    <property type="project" value="UniProtKB-KW"/>
</dbReference>
<sequence>MSATLTAIPPVDTRQLVRIDGLRKSFGAHEVLKGIDLDVMPGQKVSLIGPSGSGKTTLLRCVNFLETPSAGHVFIDGTPIGERRREDTFLPMSARELAAMRANIGMVFQRFNLFPHLSVIDNVLLGPRKVQKRTGSDLIDEARALLTKVGMDAKRDAFPDQLSGGQQQRVAIARALAMKPRLMLFDEATSALDPELVGEVLGVMRKLAEEGMTMIIVTHEMRFAESVSDKVVFMADGRIVEEGPPRQIFHEAKVERTRAFLRAVLEH</sequence>
<evidence type="ECO:0000256" key="5">
    <source>
        <dbReference type="ARBA" id="ARBA00022519"/>
    </source>
</evidence>
<evidence type="ECO:0000256" key="3">
    <source>
        <dbReference type="ARBA" id="ARBA00022448"/>
    </source>
</evidence>
<evidence type="ECO:0000256" key="9">
    <source>
        <dbReference type="ARBA" id="ARBA00023136"/>
    </source>
</evidence>
<dbReference type="PANTHER" id="PTHR43166">
    <property type="entry name" value="AMINO ACID IMPORT ATP-BINDING PROTEIN"/>
    <property type="match status" value="1"/>
</dbReference>
<dbReference type="InterPro" id="IPR030679">
    <property type="entry name" value="ABC_ATPase_HisP-typ"/>
</dbReference>
<keyword evidence="4" id="KW-1003">Cell membrane</keyword>
<feature type="domain" description="ABC transporter" evidence="10">
    <location>
        <begin position="17"/>
        <end position="261"/>
    </location>
</feature>
<dbReference type="InterPro" id="IPR027417">
    <property type="entry name" value="P-loop_NTPase"/>
</dbReference>
<dbReference type="RefSeq" id="WP_074771209.1">
    <property type="nucleotide sequence ID" value="NZ_FNKP01000002.1"/>
</dbReference>
<evidence type="ECO:0000256" key="8">
    <source>
        <dbReference type="ARBA" id="ARBA00022970"/>
    </source>
</evidence>
<keyword evidence="9" id="KW-0472">Membrane</keyword>
<dbReference type="InterPro" id="IPR017871">
    <property type="entry name" value="ABC_transporter-like_CS"/>
</dbReference>
<proteinExistence type="inferred from homology"/>
<dbReference type="SUPFAM" id="SSF52540">
    <property type="entry name" value="P-loop containing nucleoside triphosphate hydrolases"/>
    <property type="match status" value="1"/>
</dbReference>
<accession>A0A1H1IPE8</accession>
<dbReference type="Proteomes" id="UP000183487">
    <property type="component" value="Unassembled WGS sequence"/>
</dbReference>
<evidence type="ECO:0000256" key="7">
    <source>
        <dbReference type="ARBA" id="ARBA00022840"/>
    </source>
</evidence>
<keyword evidence="8" id="KW-0029">Amino-acid transport</keyword>
<keyword evidence="3" id="KW-0813">Transport</keyword>
<reference evidence="12" key="1">
    <citation type="submission" date="2016-10" db="EMBL/GenBank/DDBJ databases">
        <authorList>
            <person name="Varghese N."/>
        </authorList>
    </citation>
    <scope>NUCLEOTIDE SEQUENCE [LARGE SCALE GENOMIC DNA]</scope>
    <source>
        <strain evidence="12">GAS106B</strain>
    </source>
</reference>
<dbReference type="EMBL" id="FNKP01000002">
    <property type="protein sequence ID" value="SDR39611.1"/>
    <property type="molecule type" value="Genomic_DNA"/>
</dbReference>
<dbReference type="AlphaFoldDB" id="A0A1H1IPE8"/>
<evidence type="ECO:0000256" key="1">
    <source>
        <dbReference type="ARBA" id="ARBA00004202"/>
    </source>
</evidence>
<dbReference type="PROSITE" id="PS50893">
    <property type="entry name" value="ABC_TRANSPORTER_2"/>
    <property type="match status" value="1"/>
</dbReference>